<feature type="signal peptide" evidence="1">
    <location>
        <begin position="1"/>
        <end position="24"/>
    </location>
</feature>
<dbReference type="Gene3D" id="2.60.40.1650">
    <property type="entry name" value="Porin MspA (Ig-like beta-sandwich domain)"/>
    <property type="match status" value="2"/>
</dbReference>
<dbReference type="InterPro" id="IPR015286">
    <property type="entry name" value="Porin_fam_mycobact-type"/>
</dbReference>
<dbReference type="Pfam" id="PF09203">
    <property type="entry name" value="MspA"/>
    <property type="match status" value="1"/>
</dbReference>
<accession>A0ABT4MZR5</accession>
<keyword evidence="3" id="KW-1185">Reference proteome</keyword>
<dbReference type="EMBL" id="JAPWIE010000006">
    <property type="protein sequence ID" value="MCZ4552493.1"/>
    <property type="molecule type" value="Genomic_DNA"/>
</dbReference>
<evidence type="ECO:0000313" key="2">
    <source>
        <dbReference type="EMBL" id="MCZ4552493.1"/>
    </source>
</evidence>
<keyword evidence="1" id="KW-0732">Signal</keyword>
<sequence length="217" mass="21591">MKNKTSRRLAAIAGLAGVTTIALSSMGAGGAAAGALPGGTATQKLIDGTSVTVTLKDEFVNIQPSTVALPTSRNVWLSGKVLVDIAGEADGATVDAGYIVGCQLNFGAGGEGALGLENAAPATPGGERVTTPGGEAGLGFSLQPGKATTVPVIQGGDDDPTNFTFEGNQGGIAYSQETFRIDGCAGFAEAKAYVNVTVETPSVTGIVTLWGKPFSIG</sequence>
<organism evidence="2 3">
    <name type="scientific">Gordonia rubripertincta</name>
    <name type="common">Rhodococcus corallinus</name>
    <dbReference type="NCBI Taxonomy" id="36822"/>
    <lineage>
        <taxon>Bacteria</taxon>
        <taxon>Bacillati</taxon>
        <taxon>Actinomycetota</taxon>
        <taxon>Actinomycetes</taxon>
        <taxon>Mycobacteriales</taxon>
        <taxon>Gordoniaceae</taxon>
        <taxon>Gordonia</taxon>
    </lineage>
</organism>
<reference evidence="2" key="1">
    <citation type="submission" date="2022-12" db="EMBL/GenBank/DDBJ databases">
        <authorList>
            <person name="Krivoruchko A.V."/>
            <person name="Elkin A."/>
        </authorList>
    </citation>
    <scope>NUCLEOTIDE SEQUENCE</scope>
    <source>
        <strain evidence="2">IEGM 1388</strain>
    </source>
</reference>
<dbReference type="RefSeq" id="WP_301573206.1">
    <property type="nucleotide sequence ID" value="NZ_JAPWIE010000006.1"/>
</dbReference>
<protein>
    <submittedName>
        <fullName evidence="2">MspA family porin</fullName>
    </submittedName>
</protein>
<evidence type="ECO:0000256" key="1">
    <source>
        <dbReference type="SAM" id="SignalP"/>
    </source>
</evidence>
<name>A0ABT4MZR5_GORRU</name>
<feature type="chain" id="PRO_5047530527" evidence="1">
    <location>
        <begin position="25"/>
        <end position="217"/>
    </location>
</feature>
<comment type="caution">
    <text evidence="2">The sequence shown here is derived from an EMBL/GenBank/DDBJ whole genome shotgun (WGS) entry which is preliminary data.</text>
</comment>
<gene>
    <name evidence="2" type="ORF">O4213_21055</name>
</gene>
<evidence type="ECO:0000313" key="3">
    <source>
        <dbReference type="Proteomes" id="UP001067235"/>
    </source>
</evidence>
<proteinExistence type="predicted"/>
<dbReference type="Proteomes" id="UP001067235">
    <property type="component" value="Unassembled WGS sequence"/>
</dbReference>